<evidence type="ECO:0000313" key="2">
    <source>
        <dbReference type="EMBL" id="GLB42237.1"/>
    </source>
</evidence>
<reference evidence="2" key="1">
    <citation type="submission" date="2022-07" db="EMBL/GenBank/DDBJ databases">
        <title>The genome of Lyophyllum shimeji provides insight into the initial evolution of ectomycorrhizal fungal genome.</title>
        <authorList>
            <person name="Kobayashi Y."/>
            <person name="Shibata T."/>
            <person name="Hirakawa H."/>
            <person name="Shigenobu S."/>
            <person name="Nishiyama T."/>
            <person name="Yamada A."/>
            <person name="Hasebe M."/>
            <person name="Kawaguchi M."/>
        </authorList>
    </citation>
    <scope>NUCLEOTIDE SEQUENCE</scope>
    <source>
        <strain evidence="2">AT787</strain>
    </source>
</reference>
<comment type="caution">
    <text evidence="2">The sequence shown here is derived from an EMBL/GenBank/DDBJ whole genome shotgun (WGS) entry which is preliminary data.</text>
</comment>
<keyword evidence="3" id="KW-1185">Reference proteome</keyword>
<accession>A0A9P3URH5</accession>
<dbReference type="SUPFAM" id="SSF54695">
    <property type="entry name" value="POZ domain"/>
    <property type="match status" value="1"/>
</dbReference>
<protein>
    <submittedName>
        <fullName evidence="2">Broad-Complex, Tramtrack and Bric a brac</fullName>
    </submittedName>
</protein>
<organism evidence="2 3">
    <name type="scientific">Lyophyllum shimeji</name>
    <name type="common">Hon-shimeji</name>
    <name type="synonym">Tricholoma shimeji</name>
    <dbReference type="NCBI Taxonomy" id="47721"/>
    <lineage>
        <taxon>Eukaryota</taxon>
        <taxon>Fungi</taxon>
        <taxon>Dikarya</taxon>
        <taxon>Basidiomycota</taxon>
        <taxon>Agaricomycotina</taxon>
        <taxon>Agaricomycetes</taxon>
        <taxon>Agaricomycetidae</taxon>
        <taxon>Agaricales</taxon>
        <taxon>Tricholomatineae</taxon>
        <taxon>Lyophyllaceae</taxon>
        <taxon>Lyophyllum</taxon>
    </lineage>
</organism>
<dbReference type="OrthoDB" id="3223751at2759"/>
<feature type="region of interest" description="Disordered" evidence="1">
    <location>
        <begin position="124"/>
        <end position="154"/>
    </location>
</feature>
<dbReference type="Proteomes" id="UP001063166">
    <property type="component" value="Unassembled WGS sequence"/>
</dbReference>
<name>A0A9P3URH5_LYOSH</name>
<proteinExistence type="predicted"/>
<evidence type="ECO:0000256" key="1">
    <source>
        <dbReference type="SAM" id="MobiDB-lite"/>
    </source>
</evidence>
<gene>
    <name evidence="2" type="ORF">LshimejAT787_1102520</name>
</gene>
<sequence>MAISALRDRGSLRPKPSRDSDKYIDDHMAVFLVENTLFRAHRYFLIKKPASFRDMFLCPPPPNEPEGGDDQRPITMPSVLCREFRSLLDFSTMGPYLPSSHPGDSKIVSNQDGPKTRRCTGANAHRAGGLGHPPTMDSSTIDIHPMRSPASSPRKSVYAQEYDIPHWRATAFEALCRRNHPSLAAARPRTDFMQRAESCASSSTTAT</sequence>
<dbReference type="AlphaFoldDB" id="A0A9P3URH5"/>
<evidence type="ECO:0000313" key="3">
    <source>
        <dbReference type="Proteomes" id="UP001063166"/>
    </source>
</evidence>
<dbReference type="EMBL" id="BRPK01000011">
    <property type="protein sequence ID" value="GLB42237.1"/>
    <property type="molecule type" value="Genomic_DNA"/>
</dbReference>
<dbReference type="InterPro" id="IPR011333">
    <property type="entry name" value="SKP1/BTB/POZ_sf"/>
</dbReference>